<protein>
    <recommendedName>
        <fullName evidence="8">Phospholipid phosphatase-related protein type 3</fullName>
    </recommendedName>
    <alternativeName>
        <fullName evidence="9">Inactive phospholipid phosphatase PLPPR3</fullName>
    </alternativeName>
    <alternativeName>
        <fullName evidence="10">Lipid phosphate phosphatase-related protein type 3</fullName>
    </alternativeName>
    <alternativeName>
        <fullName evidence="11">Plasticity-related gene 2 protein</fullName>
    </alternativeName>
</protein>
<dbReference type="GeneID" id="115820534"/>
<dbReference type="GO" id="GO:0007165">
    <property type="term" value="P:signal transduction"/>
    <property type="evidence" value="ECO:0007669"/>
    <property type="project" value="TreeGrafter"/>
</dbReference>
<evidence type="ECO:0000256" key="6">
    <source>
        <dbReference type="ARBA" id="ARBA00023136"/>
    </source>
</evidence>
<keyword evidence="15" id="KW-1185">Reference proteome</keyword>
<feature type="region of interest" description="Disordered" evidence="12">
    <location>
        <begin position="422"/>
        <end position="468"/>
    </location>
</feature>
<dbReference type="PANTHER" id="PTHR10165:SF14">
    <property type="entry name" value="PHOSPHOLIPID PHOSPHATASE-RELATED PROTEIN TYPE 3"/>
    <property type="match status" value="1"/>
</dbReference>
<dbReference type="CDD" id="cd03384">
    <property type="entry name" value="PAP2_wunen"/>
    <property type="match status" value="1"/>
</dbReference>
<comment type="subcellular location">
    <subcellularLocation>
        <location evidence="1">Membrane</location>
        <topology evidence="1">Multi-pass membrane protein</topology>
    </subcellularLocation>
</comment>
<feature type="region of interest" description="Disordered" evidence="12">
    <location>
        <begin position="531"/>
        <end position="563"/>
    </location>
</feature>
<feature type="compositionally biased region" description="Polar residues" evidence="12">
    <location>
        <begin position="452"/>
        <end position="463"/>
    </location>
</feature>
<feature type="region of interest" description="Disordered" evidence="12">
    <location>
        <begin position="309"/>
        <end position="348"/>
    </location>
</feature>
<comment type="similarity">
    <text evidence="2">Belongs to the PA-phosphatase related phosphoesterase family.</text>
</comment>
<feature type="domain" description="Phosphatidic acid phosphatase type 2/haloperoxidase" evidence="14">
    <location>
        <begin position="133"/>
        <end position="277"/>
    </location>
</feature>
<feature type="transmembrane region" description="Helical" evidence="13">
    <location>
        <begin position="231"/>
        <end position="250"/>
    </location>
</feature>
<feature type="transmembrane region" description="Helical" evidence="13">
    <location>
        <begin position="73"/>
        <end position="98"/>
    </location>
</feature>
<feature type="compositionally biased region" description="Acidic residues" evidence="12">
    <location>
        <begin position="429"/>
        <end position="451"/>
    </location>
</feature>
<keyword evidence="3" id="KW-0597">Phosphoprotein</keyword>
<evidence type="ECO:0000259" key="14">
    <source>
        <dbReference type="SMART" id="SM00014"/>
    </source>
</evidence>
<evidence type="ECO:0000256" key="10">
    <source>
        <dbReference type="ARBA" id="ARBA00081263"/>
    </source>
</evidence>
<feature type="region of interest" description="Disordered" evidence="12">
    <location>
        <begin position="646"/>
        <end position="693"/>
    </location>
</feature>
<evidence type="ECO:0000256" key="2">
    <source>
        <dbReference type="ARBA" id="ARBA00008816"/>
    </source>
</evidence>
<dbReference type="GO" id="GO:0005886">
    <property type="term" value="C:plasma membrane"/>
    <property type="evidence" value="ECO:0007669"/>
    <property type="project" value="TreeGrafter"/>
</dbReference>
<dbReference type="AlphaFoldDB" id="A0A6J2W3R7"/>
<keyword evidence="6 13" id="KW-0472">Membrane</keyword>
<dbReference type="GO" id="GO:0006644">
    <property type="term" value="P:phospholipid metabolic process"/>
    <property type="evidence" value="ECO:0007669"/>
    <property type="project" value="InterPro"/>
</dbReference>
<evidence type="ECO:0000256" key="3">
    <source>
        <dbReference type="ARBA" id="ARBA00022553"/>
    </source>
</evidence>
<dbReference type="Proteomes" id="UP000504632">
    <property type="component" value="Chromosome 9"/>
</dbReference>
<feature type="transmembrane region" description="Helical" evidence="13">
    <location>
        <begin position="262"/>
        <end position="282"/>
    </location>
</feature>
<evidence type="ECO:0000256" key="9">
    <source>
        <dbReference type="ARBA" id="ARBA00079138"/>
    </source>
</evidence>
<reference evidence="16" key="1">
    <citation type="submission" date="2025-08" db="UniProtKB">
        <authorList>
            <consortium name="RefSeq"/>
        </authorList>
    </citation>
    <scope>IDENTIFICATION</scope>
</reference>
<dbReference type="InterPro" id="IPR000326">
    <property type="entry name" value="PAP2/HPO"/>
</dbReference>
<organism evidence="15 16">
    <name type="scientific">Chanos chanos</name>
    <name type="common">Milkfish</name>
    <name type="synonym">Mugil chanos</name>
    <dbReference type="NCBI Taxonomy" id="29144"/>
    <lineage>
        <taxon>Eukaryota</taxon>
        <taxon>Metazoa</taxon>
        <taxon>Chordata</taxon>
        <taxon>Craniata</taxon>
        <taxon>Vertebrata</taxon>
        <taxon>Euteleostomi</taxon>
        <taxon>Actinopterygii</taxon>
        <taxon>Neopterygii</taxon>
        <taxon>Teleostei</taxon>
        <taxon>Ostariophysi</taxon>
        <taxon>Gonorynchiformes</taxon>
        <taxon>Chanidae</taxon>
        <taxon>Chanos</taxon>
    </lineage>
</organism>
<dbReference type="SUPFAM" id="SSF48317">
    <property type="entry name" value="Acid phosphatase/Vanadium-dependent haloperoxidase"/>
    <property type="match status" value="1"/>
</dbReference>
<dbReference type="GO" id="GO:0046839">
    <property type="term" value="P:phospholipid dephosphorylation"/>
    <property type="evidence" value="ECO:0007669"/>
    <property type="project" value="TreeGrafter"/>
</dbReference>
<evidence type="ECO:0000256" key="12">
    <source>
        <dbReference type="SAM" id="MobiDB-lite"/>
    </source>
</evidence>
<dbReference type="InParanoid" id="A0A6J2W3R7"/>
<evidence type="ECO:0000313" key="15">
    <source>
        <dbReference type="Proteomes" id="UP000504632"/>
    </source>
</evidence>
<feature type="compositionally biased region" description="Low complexity" evidence="12">
    <location>
        <begin position="663"/>
        <end position="675"/>
    </location>
</feature>
<keyword evidence="4 13" id="KW-0812">Transmembrane</keyword>
<dbReference type="InterPro" id="IPR036938">
    <property type="entry name" value="PAP2/HPO_sf"/>
</dbReference>
<evidence type="ECO:0000256" key="11">
    <source>
        <dbReference type="ARBA" id="ARBA00081887"/>
    </source>
</evidence>
<proteinExistence type="inferred from homology"/>
<evidence type="ECO:0000313" key="16">
    <source>
        <dbReference type="RefSeq" id="XP_030640010.1"/>
    </source>
</evidence>
<name>A0A6J2W3R7_CHACN</name>
<evidence type="ECO:0000256" key="5">
    <source>
        <dbReference type="ARBA" id="ARBA00022989"/>
    </source>
</evidence>
<dbReference type="Gene3D" id="1.20.144.10">
    <property type="entry name" value="Phosphatidic acid phosphatase type 2/haloperoxidase"/>
    <property type="match status" value="1"/>
</dbReference>
<evidence type="ECO:0000256" key="1">
    <source>
        <dbReference type="ARBA" id="ARBA00004141"/>
    </source>
</evidence>
<feature type="compositionally biased region" description="Polar residues" evidence="12">
    <location>
        <begin position="543"/>
        <end position="552"/>
    </location>
</feature>
<dbReference type="RefSeq" id="XP_030640010.1">
    <property type="nucleotide sequence ID" value="XM_030784150.1"/>
</dbReference>
<dbReference type="Pfam" id="PF01569">
    <property type="entry name" value="PAP2"/>
    <property type="match status" value="1"/>
</dbReference>
<feature type="transmembrane region" description="Helical" evidence="13">
    <location>
        <begin position="20"/>
        <end position="42"/>
    </location>
</feature>
<dbReference type="OrthoDB" id="8907274at2759"/>
<dbReference type="CTD" id="570173"/>
<evidence type="ECO:0000256" key="4">
    <source>
        <dbReference type="ARBA" id="ARBA00022692"/>
    </source>
</evidence>
<evidence type="ECO:0000256" key="13">
    <source>
        <dbReference type="SAM" id="Phobius"/>
    </source>
</evidence>
<keyword evidence="7" id="KW-0325">Glycoprotein</keyword>
<gene>
    <name evidence="16" type="primary">plppr3b</name>
</gene>
<evidence type="ECO:0000256" key="7">
    <source>
        <dbReference type="ARBA" id="ARBA00023180"/>
    </source>
</evidence>
<dbReference type="SMART" id="SM00014">
    <property type="entry name" value="acidPPc"/>
    <property type="match status" value="1"/>
</dbReference>
<dbReference type="InterPro" id="IPR043216">
    <property type="entry name" value="PAP-like"/>
</dbReference>
<keyword evidence="5 13" id="KW-1133">Transmembrane helix</keyword>
<dbReference type="FunFam" id="1.20.144.10:FF:000014">
    <property type="entry name" value="Phospholipid phosphatase-related protein type 3"/>
    <property type="match status" value="1"/>
</dbReference>
<dbReference type="GO" id="GO:0008195">
    <property type="term" value="F:phosphatidate phosphatase activity"/>
    <property type="evidence" value="ECO:0007669"/>
    <property type="project" value="TreeGrafter"/>
</dbReference>
<sequence>MLMSSEERIKKKPSKDSLTLLPCFYFVELPIVASSMVSLYFLELTDMLQPAQVGFRCHDRALSMPYVDGSDELIPLLMLLSLAFAGPAAAIMLAEGLVYCMQSRLKIRPGNEGSINAGGCNFNSFLRRTVRFVGVHVFGLCATAVVTDVIQLATGYHSPFFLTVCKPNYTQPGVSCQHNPYITKDICSGQDQNAILSARKTFPSQHATLSSFAAVYISMYFNSTISDSTKLLKPVLVFGFAIAAALTGLTQITQYRSHPVDVYTGFCIGAGIAAYLALHAVANFKSSDDPVPVLDPPPQQDALRALTRRGHHSVYHKGPASDSTEAIGSAGSEDGLNQPIQREKASLSSLKRASANVELLAPRSPMGKETMVTFSNTLPRASMAGPEEPTRHLVTVPVPVPVPVDPMRSQQQLVSEWKQKSLELRGVSGEDEDEVSEEGSESDNDTTEEETVPTSSLCPTTVPSAMPINRPTIPPTGAKVVMPPKPPEGFSGPPPVSPKSATTRAKWLSITEKSQSTVNQPRIMQVITQSRQQGLLSAMPRSSEGSCSSGTDTPPYRPPAERDPTSIVKVDAHAPYHPVVSMATANNSPWEWRGSTNGNTAVQQEAYQINDHSHENARGYRPIKNASQSSATGDCVDEALVTSRHINPTGLRRKSPLAVLDPQNQTQLGQTQQNLREPDLYKKNAGGRRQGRD</sequence>
<dbReference type="PANTHER" id="PTHR10165">
    <property type="entry name" value="LIPID PHOSPHATE PHOSPHATASE"/>
    <property type="match status" value="1"/>
</dbReference>
<accession>A0A6J2W3R7</accession>
<evidence type="ECO:0000256" key="8">
    <source>
        <dbReference type="ARBA" id="ARBA00069374"/>
    </source>
</evidence>